<keyword evidence="2" id="KW-1185">Reference proteome</keyword>
<reference evidence="1" key="1">
    <citation type="submission" date="2024-07" db="EMBL/GenBank/DDBJ databases">
        <title>Genome sequencing of plant associated microbes to promote plant fitness in Sorghum bicolor and Oryza sativa.</title>
        <authorList>
            <person name="Coleman-Derr D."/>
        </authorList>
    </citation>
    <scope>NUCLEOTIDE SEQUENCE</scope>
    <source>
        <strain evidence="1">SAI-173</strain>
    </source>
</reference>
<keyword evidence="1" id="KW-0238">DNA-binding</keyword>
<gene>
    <name evidence="1" type="ORF">RKD21_002187</name>
</gene>
<accession>A0ACC6UKG3</accession>
<comment type="caution">
    <text evidence="1">The sequence shown here is derived from an EMBL/GenBank/DDBJ whole genome shotgun (WGS) entry which is preliminary data.</text>
</comment>
<dbReference type="EMBL" id="JBGCBD010000002">
    <property type="protein sequence ID" value="MEY9811930.1"/>
    <property type="molecule type" value="Genomic_DNA"/>
</dbReference>
<protein>
    <submittedName>
        <fullName evidence="1">DNA-binding IclR family transcriptional regulator</fullName>
    </submittedName>
</protein>
<proteinExistence type="predicted"/>
<name>A0ACC6UKG3_STRAO</name>
<evidence type="ECO:0000313" key="2">
    <source>
        <dbReference type="Proteomes" id="UP001565447"/>
    </source>
</evidence>
<dbReference type="Proteomes" id="UP001565447">
    <property type="component" value="Unassembled WGS sequence"/>
</dbReference>
<evidence type="ECO:0000313" key="1">
    <source>
        <dbReference type="EMBL" id="MEY9811930.1"/>
    </source>
</evidence>
<sequence>MTASRTLTARSAWHAVPRHQVHRFAEIALAEAPALAEEIMGEIRREYPHLPVVLDDSGEPMALIGIRRAIEVFVRHLAQGDHSVGRPTVPPGVFQDFGRGEGLNGRSLDALQATYRMGVRMAWRRFAEIGQRLDIPPPAMYELVDAGYEYLDGLVDQSVRGYAEAAARQAGERLRLQRRLMDLLLAEHHRGDPADALAERAARIGWPVPDRVAAGVLLRPGREAVAPAVGQGVLLDMEHERPRMVVPEPGAAGRRELLHRALAGWSGAIGPPVPVTEAAKSLRWAEAAVRLMERGLLPCGEVLYCTEHTEALVLLQPEELIDDLALRCLAPLAHCAPAHGRRLAETLLAWLETRGGAPEVAVRLGVHPQTVRYRLRQIRELFGEAVDDADRRFRAGAGVAGAAVEGVAGRHGRVAASGVRLQGAAGCGFVVAGRAVPRAPFGALPLGWGVASLCSSCRSSVGISNTRRGPVVGRLVPAVTRALDILELFLDGDGTLSAPDIVRRLQLPRTTVHELVTTLAARKYIVPVAGQPGRYRLGVRPYQLGARYAEHLDLAAEGQQVARSVAETCDETVHVAILEDTDVIYIAKVDSTHAVRMVSAAGRRLPAHCTSVGKMLLASLPEPELAARFPDGAELTAMTPNSITDPAVLRETLAEIRTRGVAVESRESNPDVSCVAAPVRDRTGQVVAALSISVPMIRWSDERRAELEQLAVKGAAELSERLGHRSMA</sequence>
<organism evidence="1 2">
    <name type="scientific">Streptomyces albogriseolus</name>
    <dbReference type="NCBI Taxonomy" id="1887"/>
    <lineage>
        <taxon>Bacteria</taxon>
        <taxon>Bacillati</taxon>
        <taxon>Actinomycetota</taxon>
        <taxon>Actinomycetes</taxon>
        <taxon>Kitasatosporales</taxon>
        <taxon>Streptomycetaceae</taxon>
        <taxon>Streptomyces</taxon>
        <taxon>Streptomyces albogriseolus group</taxon>
    </lineage>
</organism>